<dbReference type="EMBL" id="JAUCMV010000004">
    <property type="protein sequence ID" value="KAK0402126.1"/>
    <property type="molecule type" value="Genomic_DNA"/>
</dbReference>
<evidence type="ECO:0000313" key="2">
    <source>
        <dbReference type="Proteomes" id="UP001175271"/>
    </source>
</evidence>
<organism evidence="1 2">
    <name type="scientific">Steinernema hermaphroditum</name>
    <dbReference type="NCBI Taxonomy" id="289476"/>
    <lineage>
        <taxon>Eukaryota</taxon>
        <taxon>Metazoa</taxon>
        <taxon>Ecdysozoa</taxon>
        <taxon>Nematoda</taxon>
        <taxon>Chromadorea</taxon>
        <taxon>Rhabditida</taxon>
        <taxon>Tylenchina</taxon>
        <taxon>Panagrolaimomorpha</taxon>
        <taxon>Strongyloidoidea</taxon>
        <taxon>Steinernematidae</taxon>
        <taxon>Steinernema</taxon>
    </lineage>
</organism>
<name>A0AA39HA92_9BILA</name>
<comment type="caution">
    <text evidence="1">The sequence shown here is derived from an EMBL/GenBank/DDBJ whole genome shotgun (WGS) entry which is preliminary data.</text>
</comment>
<protein>
    <submittedName>
        <fullName evidence="1">Uncharacterized protein</fullName>
    </submittedName>
</protein>
<dbReference type="Proteomes" id="UP001175271">
    <property type="component" value="Unassembled WGS sequence"/>
</dbReference>
<reference evidence="1" key="1">
    <citation type="submission" date="2023-06" db="EMBL/GenBank/DDBJ databases">
        <title>Genomic analysis of the entomopathogenic nematode Steinernema hermaphroditum.</title>
        <authorList>
            <person name="Schwarz E.M."/>
            <person name="Heppert J.K."/>
            <person name="Baniya A."/>
            <person name="Schwartz H.T."/>
            <person name="Tan C.-H."/>
            <person name="Antoshechkin I."/>
            <person name="Sternberg P.W."/>
            <person name="Goodrich-Blair H."/>
            <person name="Dillman A.R."/>
        </authorList>
    </citation>
    <scope>NUCLEOTIDE SEQUENCE</scope>
    <source>
        <strain evidence="1">PS9179</strain>
        <tissue evidence="1">Whole animal</tissue>
    </source>
</reference>
<accession>A0AA39HA92</accession>
<keyword evidence="2" id="KW-1185">Reference proteome</keyword>
<gene>
    <name evidence="1" type="ORF">QR680_016158</name>
</gene>
<proteinExistence type="predicted"/>
<dbReference type="AlphaFoldDB" id="A0AA39HA92"/>
<sequence length="301" mass="33731">MTRKTDTSNDHSLGLFLWQAVAMALPVQNGAENAVKVLRGVNDVHEYEHELLETYSQSSGSLSYDSFNPVEHAVAEKIRMVALKGTTLENLTCYVLDEHLNLKPGDTPQVVPVSAAALRELNRRHIRKPKPGNQRMHAMIPGESVKGHANSDLLELYDKTVAHYCASAMEEQKAFRLDVVCSVPSARPGQFRMDLIALKEKSTRKNTVPGAHKSREDIKTFGYPGTISQNEFASLQHAINVRKARYDQKRKRAERVRKEYKTLRGAAVPYPQNTAFGGMTIEKHVAKIRSSSTDNGYKLFK</sequence>
<evidence type="ECO:0000313" key="1">
    <source>
        <dbReference type="EMBL" id="KAK0402126.1"/>
    </source>
</evidence>